<dbReference type="GO" id="GO:0005739">
    <property type="term" value="C:mitochondrion"/>
    <property type="evidence" value="ECO:0007669"/>
    <property type="project" value="UniProtKB-ARBA"/>
</dbReference>
<feature type="repeat" description="PPR" evidence="3">
    <location>
        <begin position="90"/>
        <end position="120"/>
    </location>
</feature>
<evidence type="ECO:0000256" key="3">
    <source>
        <dbReference type="PROSITE-ProRule" id="PRU00708"/>
    </source>
</evidence>
<dbReference type="Pfam" id="PF13041">
    <property type="entry name" value="PPR_2"/>
    <property type="match status" value="2"/>
</dbReference>
<evidence type="ECO:0000256" key="1">
    <source>
        <dbReference type="ARBA" id="ARBA00022737"/>
    </source>
</evidence>
<comment type="similarity">
    <text evidence="2">Belongs to the PPR family. PCMP-E subfamily.</text>
</comment>
<evidence type="ECO:0008006" key="6">
    <source>
        <dbReference type="Google" id="ProtNLM"/>
    </source>
</evidence>
<dbReference type="PANTHER" id="PTHR47926">
    <property type="entry name" value="PENTATRICOPEPTIDE REPEAT-CONTAINING PROTEIN"/>
    <property type="match status" value="1"/>
</dbReference>
<dbReference type="Gramene" id="KOM52497">
    <property type="protein sequence ID" value="KOM52497"/>
    <property type="gene ID" value="LR48_Vigan09g115600"/>
</dbReference>
<feature type="repeat" description="PPR" evidence="3">
    <location>
        <begin position="264"/>
        <end position="298"/>
    </location>
</feature>
<reference evidence="5" key="1">
    <citation type="journal article" date="2015" name="Proc. Natl. Acad. Sci. U.S.A.">
        <title>Genome sequencing of adzuki bean (Vigna angularis) provides insight into high starch and low fat accumulation and domestication.</title>
        <authorList>
            <person name="Yang K."/>
            <person name="Tian Z."/>
            <person name="Chen C."/>
            <person name="Luo L."/>
            <person name="Zhao B."/>
            <person name="Wang Z."/>
            <person name="Yu L."/>
            <person name="Li Y."/>
            <person name="Sun Y."/>
            <person name="Li W."/>
            <person name="Chen Y."/>
            <person name="Li Y."/>
            <person name="Zhang Y."/>
            <person name="Ai D."/>
            <person name="Zhao J."/>
            <person name="Shang C."/>
            <person name="Ma Y."/>
            <person name="Wu B."/>
            <person name="Wang M."/>
            <person name="Gao L."/>
            <person name="Sun D."/>
            <person name="Zhang P."/>
            <person name="Guo F."/>
            <person name="Wang W."/>
            <person name="Li Y."/>
            <person name="Wang J."/>
            <person name="Varshney R.K."/>
            <person name="Wang J."/>
            <person name="Ling H.Q."/>
            <person name="Wan P."/>
        </authorList>
    </citation>
    <scope>NUCLEOTIDE SEQUENCE</scope>
    <source>
        <strain evidence="5">cv. Jingnong 6</strain>
    </source>
</reference>
<dbReference type="InterPro" id="IPR011990">
    <property type="entry name" value="TPR-like_helical_dom_sf"/>
</dbReference>
<keyword evidence="1" id="KW-0677">Repeat</keyword>
<sequence>MGVGVLRVSARGRRRGMPVPGIPFFACTPPILPQSVLRCFASFLNSGHSPDQGVFNLPPSVMAHSSIFTPIPTLSLLLTLFDAAPSPHLHPVSWTSLISGYVRAGLPQQALHVFDKIRTTVSPASFPLLDPVALVTVLNTYTSLGKLDNACQLFAQMPISTRNVVAWNVMISGHAKRGHYKEALAFFRQMSKHGVKSSRSTLASVLSAIASLAALHHGFLVHALAIKQGFDSSIYVASSLINMYGKCAMLDAARQVFDAISHKNMIVWNTMLGVYSQNAYLSNVMELFSDMTICGVHPYEFTYTSILSSCASFEYVRIGHQLHSTIIKKGFTSNLFVNNSLIDMYAKAGALTEAAKQFELMTCRDHVSWNAIIVGYVQEEEEVVAFSLFQRMNLDGVVPDEVSLANILSACGNIKVLDVGQELHYLSVKLGLETNLFAGSSLIDMYSKCGDIEDAQKIYSRMPERSVVSYNALIAGYAPKDIKEAISLIHEMLILGLWPSEITFVSVIDVCKGSAEVILGMKIHYVVVKRGLLCGSEFLGTSLLGMYMDSQRLADASVLFSEFLGM</sequence>
<dbReference type="GO" id="GO:0003723">
    <property type="term" value="F:RNA binding"/>
    <property type="evidence" value="ECO:0007669"/>
    <property type="project" value="InterPro"/>
</dbReference>
<dbReference type="InterPro" id="IPR002885">
    <property type="entry name" value="PPR_rpt"/>
</dbReference>
<dbReference type="FunFam" id="1.25.40.10:FF:002146">
    <property type="entry name" value="Pentatricopeptide repeat-containing protein, mitochondrial"/>
    <property type="match status" value="1"/>
</dbReference>
<name>A0A0L9VC65_PHAAN</name>
<dbReference type="GO" id="GO:0009451">
    <property type="term" value="P:RNA modification"/>
    <property type="evidence" value="ECO:0007669"/>
    <property type="project" value="InterPro"/>
</dbReference>
<dbReference type="AlphaFoldDB" id="A0A0L9VC65"/>
<organism evidence="4 5">
    <name type="scientific">Phaseolus angularis</name>
    <name type="common">Azuki bean</name>
    <name type="synonym">Vigna angularis</name>
    <dbReference type="NCBI Taxonomy" id="3914"/>
    <lineage>
        <taxon>Eukaryota</taxon>
        <taxon>Viridiplantae</taxon>
        <taxon>Streptophyta</taxon>
        <taxon>Embryophyta</taxon>
        <taxon>Tracheophyta</taxon>
        <taxon>Spermatophyta</taxon>
        <taxon>Magnoliopsida</taxon>
        <taxon>eudicotyledons</taxon>
        <taxon>Gunneridae</taxon>
        <taxon>Pentapetalae</taxon>
        <taxon>rosids</taxon>
        <taxon>fabids</taxon>
        <taxon>Fabales</taxon>
        <taxon>Fabaceae</taxon>
        <taxon>Papilionoideae</taxon>
        <taxon>50 kb inversion clade</taxon>
        <taxon>NPAAA clade</taxon>
        <taxon>indigoferoid/millettioid clade</taxon>
        <taxon>Phaseoleae</taxon>
        <taxon>Vigna</taxon>
    </lineage>
</organism>
<feature type="repeat" description="PPR" evidence="3">
    <location>
        <begin position="435"/>
        <end position="469"/>
    </location>
</feature>
<gene>
    <name evidence="4" type="ORF">LR48_Vigan09g115600</name>
</gene>
<dbReference type="NCBIfam" id="TIGR00756">
    <property type="entry name" value="PPR"/>
    <property type="match status" value="3"/>
</dbReference>
<evidence type="ECO:0000313" key="5">
    <source>
        <dbReference type="Proteomes" id="UP000053144"/>
    </source>
</evidence>
<feature type="repeat" description="PPR" evidence="3">
    <location>
        <begin position="365"/>
        <end position="399"/>
    </location>
</feature>
<protein>
    <recommendedName>
        <fullName evidence="6">Pentacotripeptide-repeat region of PRORP domain-containing protein</fullName>
    </recommendedName>
</protein>
<dbReference type="FunFam" id="1.25.40.10:FF:001218">
    <property type="entry name" value="Pentatricopeptide repeat-containing protein, mitochondrial"/>
    <property type="match status" value="1"/>
</dbReference>
<dbReference type="Pfam" id="PF01535">
    <property type="entry name" value="PPR"/>
    <property type="match status" value="6"/>
</dbReference>
<dbReference type="Gene3D" id="1.25.40.10">
    <property type="entry name" value="Tetratricopeptide repeat domain"/>
    <property type="match status" value="4"/>
</dbReference>
<dbReference type="OMA" id="GMEHEVF"/>
<proteinExistence type="inferred from homology"/>
<feature type="repeat" description="PPR" evidence="3">
    <location>
        <begin position="163"/>
        <end position="197"/>
    </location>
</feature>
<dbReference type="PROSITE" id="PS51375">
    <property type="entry name" value="PPR"/>
    <property type="match status" value="5"/>
</dbReference>
<dbReference type="Proteomes" id="UP000053144">
    <property type="component" value="Chromosome 9"/>
</dbReference>
<dbReference type="FunFam" id="1.25.40.10:FF:000205">
    <property type="entry name" value="Pentatricopeptide repeat-containing protein, mitochondrial"/>
    <property type="match status" value="1"/>
</dbReference>
<accession>A0A0L9VC65</accession>
<evidence type="ECO:0000313" key="4">
    <source>
        <dbReference type="EMBL" id="KOM52497.1"/>
    </source>
</evidence>
<dbReference type="EMBL" id="CM003379">
    <property type="protein sequence ID" value="KOM52497.1"/>
    <property type="molecule type" value="Genomic_DNA"/>
</dbReference>
<evidence type="ECO:0000256" key="2">
    <source>
        <dbReference type="ARBA" id="ARBA00061659"/>
    </source>
</evidence>
<dbReference type="InterPro" id="IPR046960">
    <property type="entry name" value="PPR_At4g14850-like_plant"/>
</dbReference>